<proteinExistence type="predicted"/>
<name>A0A8K0PIJ9_9PEZI</name>
<dbReference type="InterPro" id="IPR036236">
    <property type="entry name" value="Znf_C2H2_sf"/>
</dbReference>
<dbReference type="SMART" id="SM00355">
    <property type="entry name" value="ZnF_C2H2"/>
    <property type="match status" value="3"/>
</dbReference>
<reference evidence="4" key="1">
    <citation type="submission" date="2021-07" db="EMBL/GenBank/DDBJ databases">
        <title>Elsinoe batatas strain:CRI-CJ2 Genome sequencing and assembly.</title>
        <authorList>
            <person name="Huang L."/>
        </authorList>
    </citation>
    <scope>NUCLEOTIDE SEQUENCE</scope>
    <source>
        <strain evidence="4">CRI-CJ2</strain>
    </source>
</reference>
<dbReference type="Proteomes" id="UP000809789">
    <property type="component" value="Unassembled WGS sequence"/>
</dbReference>
<dbReference type="GO" id="GO:0008270">
    <property type="term" value="F:zinc ion binding"/>
    <property type="evidence" value="ECO:0007669"/>
    <property type="project" value="UniProtKB-KW"/>
</dbReference>
<dbReference type="EMBL" id="JAESVG020000001">
    <property type="protein sequence ID" value="KAG8631216.1"/>
    <property type="molecule type" value="Genomic_DNA"/>
</dbReference>
<keyword evidence="1" id="KW-0862">Zinc</keyword>
<evidence type="ECO:0000256" key="2">
    <source>
        <dbReference type="SAM" id="MobiDB-lite"/>
    </source>
</evidence>
<dbReference type="AlphaFoldDB" id="A0A8K0PIJ9"/>
<evidence type="ECO:0000256" key="1">
    <source>
        <dbReference type="PROSITE-ProRule" id="PRU00042"/>
    </source>
</evidence>
<dbReference type="OrthoDB" id="10576214at2759"/>
<dbReference type="PROSITE" id="PS00028">
    <property type="entry name" value="ZINC_FINGER_C2H2_1"/>
    <property type="match status" value="2"/>
</dbReference>
<feature type="region of interest" description="Disordered" evidence="2">
    <location>
        <begin position="47"/>
        <end position="86"/>
    </location>
</feature>
<keyword evidence="1" id="KW-0479">Metal-binding</keyword>
<protein>
    <recommendedName>
        <fullName evidence="3">C2H2-type domain-containing protein</fullName>
    </recommendedName>
</protein>
<evidence type="ECO:0000259" key="3">
    <source>
        <dbReference type="PROSITE" id="PS50157"/>
    </source>
</evidence>
<organism evidence="4 5">
    <name type="scientific">Elsinoe batatas</name>
    <dbReference type="NCBI Taxonomy" id="2601811"/>
    <lineage>
        <taxon>Eukaryota</taxon>
        <taxon>Fungi</taxon>
        <taxon>Dikarya</taxon>
        <taxon>Ascomycota</taxon>
        <taxon>Pezizomycotina</taxon>
        <taxon>Dothideomycetes</taxon>
        <taxon>Dothideomycetidae</taxon>
        <taxon>Myriangiales</taxon>
        <taxon>Elsinoaceae</taxon>
        <taxon>Elsinoe</taxon>
    </lineage>
</organism>
<evidence type="ECO:0000313" key="5">
    <source>
        <dbReference type="Proteomes" id="UP000809789"/>
    </source>
</evidence>
<feature type="compositionally biased region" description="Low complexity" evidence="2">
    <location>
        <begin position="57"/>
        <end position="76"/>
    </location>
</feature>
<dbReference type="InterPro" id="IPR013087">
    <property type="entry name" value="Znf_C2H2_type"/>
</dbReference>
<dbReference type="SUPFAM" id="SSF57667">
    <property type="entry name" value="beta-beta-alpha zinc fingers"/>
    <property type="match status" value="1"/>
</dbReference>
<feature type="domain" description="C2H2-type" evidence="3">
    <location>
        <begin position="32"/>
        <end position="59"/>
    </location>
</feature>
<keyword evidence="5" id="KW-1185">Reference proteome</keyword>
<accession>A0A8K0PIJ9</accession>
<dbReference type="Gene3D" id="3.30.160.60">
    <property type="entry name" value="Classic Zinc Finger"/>
    <property type="match status" value="1"/>
</dbReference>
<sequence>MSSICPVCNTQHGDVDTMVAHIMQEHDANRPFFCTVCPRHFSTAAARNKHEAEHAQSSSSSSSSSSGGSSASSGLSPLRTTPERQPGFMGMTRAEALAEVLSRTAPALPPNRGLIPHHTHSPQRDALDAAARTLVDIYGFPHVLRVQDLDQHIATLDEALLQVREDPMIRTMPAFLDRLARLHGRWIKLRQLLLTQLGHDFHSTRGDIRDIMVELSAIARDLDFNKNDVDDEADDLQQYEFTLYTIYFFRIIFLDMPEIDTGNAGVAETLADAAPGAAQYAGENQMDEQGEIDPDPFAWALVHQAVAEPAADLMPTLTAPVRPQLPDRMDTFGDLEPVRFRVRPANPTTVTDQRDPLTAGMLQSLLAALPRGQYEQFRNQRECMNVLYRADGLLLYVPYTNEPFACDACRIGFPDLEHFLRHMHGDHMVGPTLHCLCGVCTTVFSGQYDRVQAALNELYQRWLAIDPLALEKGTDGVENMAGALFAEPDGGVAPGFRDRLFEQLQDTALSGLWGINTNSFGRAPRQ</sequence>
<evidence type="ECO:0000313" key="4">
    <source>
        <dbReference type="EMBL" id="KAG8631216.1"/>
    </source>
</evidence>
<keyword evidence="1" id="KW-0863">Zinc-finger</keyword>
<comment type="caution">
    <text evidence="4">The sequence shown here is derived from an EMBL/GenBank/DDBJ whole genome shotgun (WGS) entry which is preliminary data.</text>
</comment>
<gene>
    <name evidence="4" type="ORF">KVT40_000356</name>
</gene>
<dbReference type="PROSITE" id="PS50157">
    <property type="entry name" value="ZINC_FINGER_C2H2_2"/>
    <property type="match status" value="1"/>
</dbReference>